<sequence>MPLRAFLLRALLCLSLVLNGSGYAVASTQMQLTHVAATQASLAAAAQLAPPCHEQRHDNNAAPSMHLMVDMASSAAACDDSQGSHASPDCCQSSQCACDCLQYATATLADVPALPAVIEHAAEIRALSPSHVAPALANPIRPPIV</sequence>
<gene>
    <name evidence="2" type="ORF">HIV01_005360</name>
</gene>
<keyword evidence="1" id="KW-0732">Signal</keyword>
<organism evidence="2 3">
    <name type="scientific">Lysobacter arenosi</name>
    <dbReference type="NCBI Taxonomy" id="2795387"/>
    <lineage>
        <taxon>Bacteria</taxon>
        <taxon>Pseudomonadati</taxon>
        <taxon>Pseudomonadota</taxon>
        <taxon>Gammaproteobacteria</taxon>
        <taxon>Lysobacterales</taxon>
        <taxon>Lysobacteraceae</taxon>
        <taxon>Lysobacter</taxon>
    </lineage>
</organism>
<dbReference type="EMBL" id="CP071517">
    <property type="protein sequence ID" value="QSX75937.1"/>
    <property type="molecule type" value="Genomic_DNA"/>
</dbReference>
<evidence type="ECO:0000256" key="1">
    <source>
        <dbReference type="SAM" id="SignalP"/>
    </source>
</evidence>
<proteinExistence type="predicted"/>
<dbReference type="RefSeq" id="WP_200605298.1">
    <property type="nucleotide sequence ID" value="NZ_CP071517.1"/>
</dbReference>
<dbReference type="InterPro" id="IPR048034">
    <property type="entry name" value="CopL-like"/>
</dbReference>
<reference evidence="2 3" key="1">
    <citation type="submission" date="2021-02" db="EMBL/GenBank/DDBJ databases">
        <title>Lysobacter arenosi sp. nov., isolated from soil of gangwondo yeongwol, south Korea.</title>
        <authorList>
            <person name="Kim K.R."/>
            <person name="Kim K.H."/>
            <person name="Jeon C.O."/>
        </authorList>
    </citation>
    <scope>NUCLEOTIDE SEQUENCE [LARGE SCALE GENOMIC DNA]</scope>
    <source>
        <strain evidence="2 3">R7</strain>
    </source>
</reference>
<protein>
    <submittedName>
        <fullName evidence="2">CopL family metal-binding regulatory protein</fullName>
    </submittedName>
</protein>
<evidence type="ECO:0000313" key="3">
    <source>
        <dbReference type="Proteomes" id="UP000663400"/>
    </source>
</evidence>
<name>A0ABX7RCR1_9GAMM</name>
<dbReference type="Proteomes" id="UP000663400">
    <property type="component" value="Chromosome"/>
</dbReference>
<evidence type="ECO:0000313" key="2">
    <source>
        <dbReference type="EMBL" id="QSX75937.1"/>
    </source>
</evidence>
<feature type="chain" id="PRO_5045659227" evidence="1">
    <location>
        <begin position="27"/>
        <end position="145"/>
    </location>
</feature>
<keyword evidence="3" id="KW-1185">Reference proteome</keyword>
<accession>A0ABX7RCR1</accession>
<feature type="signal peptide" evidence="1">
    <location>
        <begin position="1"/>
        <end position="26"/>
    </location>
</feature>
<dbReference type="NCBIfam" id="NF033807">
    <property type="entry name" value="CopL_fam"/>
    <property type="match status" value="1"/>
</dbReference>